<feature type="transmembrane region" description="Helical" evidence="5">
    <location>
        <begin position="455"/>
        <end position="478"/>
    </location>
</feature>
<protein>
    <submittedName>
        <fullName evidence="7">Putative MFS transporter</fullName>
    </submittedName>
</protein>
<dbReference type="SUPFAM" id="SSF103473">
    <property type="entry name" value="MFS general substrate transporter"/>
    <property type="match status" value="1"/>
</dbReference>
<feature type="transmembrane region" description="Helical" evidence="5">
    <location>
        <begin position="360"/>
        <end position="381"/>
    </location>
</feature>
<dbReference type="InterPro" id="IPR020846">
    <property type="entry name" value="MFS_dom"/>
</dbReference>
<dbReference type="Gene3D" id="1.20.1250.20">
    <property type="entry name" value="MFS general substrate transporter like domains"/>
    <property type="match status" value="1"/>
</dbReference>
<evidence type="ECO:0000259" key="6">
    <source>
        <dbReference type="PROSITE" id="PS50850"/>
    </source>
</evidence>
<dbReference type="STRING" id="454130.A0A0U5FPR3"/>
<evidence type="ECO:0000256" key="5">
    <source>
        <dbReference type="SAM" id="Phobius"/>
    </source>
</evidence>
<evidence type="ECO:0000256" key="2">
    <source>
        <dbReference type="ARBA" id="ARBA00022692"/>
    </source>
</evidence>
<evidence type="ECO:0000313" key="8">
    <source>
        <dbReference type="Proteomes" id="UP000054771"/>
    </source>
</evidence>
<evidence type="ECO:0000256" key="3">
    <source>
        <dbReference type="ARBA" id="ARBA00022989"/>
    </source>
</evidence>
<feature type="transmembrane region" description="Helical" evidence="5">
    <location>
        <begin position="206"/>
        <end position="228"/>
    </location>
</feature>
<evidence type="ECO:0000256" key="4">
    <source>
        <dbReference type="ARBA" id="ARBA00023136"/>
    </source>
</evidence>
<feature type="transmembrane region" description="Helical" evidence="5">
    <location>
        <begin position="321"/>
        <end position="339"/>
    </location>
</feature>
<dbReference type="CDD" id="cd17323">
    <property type="entry name" value="MFS_Tpo1_MDR_like"/>
    <property type="match status" value="1"/>
</dbReference>
<keyword evidence="2 5" id="KW-0812">Transmembrane</keyword>
<dbReference type="AlphaFoldDB" id="A0A0U5FPR3"/>
<feature type="transmembrane region" description="Helical" evidence="5">
    <location>
        <begin position="92"/>
        <end position="112"/>
    </location>
</feature>
<accession>A0A0U5FPR3</accession>
<dbReference type="PANTHER" id="PTHR23502">
    <property type="entry name" value="MAJOR FACILITATOR SUPERFAMILY"/>
    <property type="match status" value="1"/>
</dbReference>
<dbReference type="OMA" id="WCFYVVS"/>
<keyword evidence="3 5" id="KW-1133">Transmembrane helix</keyword>
<feature type="transmembrane region" description="Helical" evidence="5">
    <location>
        <begin position="387"/>
        <end position="409"/>
    </location>
</feature>
<dbReference type="Pfam" id="PF07690">
    <property type="entry name" value="MFS_1"/>
    <property type="match status" value="1"/>
</dbReference>
<dbReference type="PANTHER" id="PTHR23502:SF143">
    <property type="entry name" value="MULTIDRUG TRANSPORTER, PUTATIVE (AFU_ORTHOLOGUE AFUA_7G04900)-RELATED"/>
    <property type="match status" value="1"/>
</dbReference>
<dbReference type="FunFam" id="1.20.1250.20:FF:000011">
    <property type="entry name" value="MFS multidrug transporter, putative"/>
    <property type="match status" value="1"/>
</dbReference>
<feature type="transmembrane region" description="Helical" evidence="5">
    <location>
        <begin position="421"/>
        <end position="443"/>
    </location>
</feature>
<organism evidence="7 8">
    <name type="scientific">Aspergillus calidoustus</name>
    <dbReference type="NCBI Taxonomy" id="454130"/>
    <lineage>
        <taxon>Eukaryota</taxon>
        <taxon>Fungi</taxon>
        <taxon>Dikarya</taxon>
        <taxon>Ascomycota</taxon>
        <taxon>Pezizomycotina</taxon>
        <taxon>Eurotiomycetes</taxon>
        <taxon>Eurotiomycetidae</taxon>
        <taxon>Eurotiales</taxon>
        <taxon>Aspergillaceae</taxon>
        <taxon>Aspergillus</taxon>
        <taxon>Aspergillus subgen. Nidulantes</taxon>
    </lineage>
</organism>
<evidence type="ECO:0000313" key="7">
    <source>
        <dbReference type="EMBL" id="CEL01267.1"/>
    </source>
</evidence>
<feature type="transmembrane region" description="Helical" evidence="5">
    <location>
        <begin position="282"/>
        <end position="301"/>
    </location>
</feature>
<dbReference type="OrthoDB" id="6770063at2759"/>
<feature type="transmembrane region" description="Helical" evidence="5">
    <location>
        <begin position="51"/>
        <end position="72"/>
    </location>
</feature>
<dbReference type="Proteomes" id="UP000054771">
    <property type="component" value="Unassembled WGS sequence"/>
</dbReference>
<dbReference type="GO" id="GO:0022857">
    <property type="term" value="F:transmembrane transporter activity"/>
    <property type="evidence" value="ECO:0007669"/>
    <property type="project" value="InterPro"/>
</dbReference>
<dbReference type="InterPro" id="IPR011701">
    <property type="entry name" value="MFS"/>
</dbReference>
<sequence length="491" mass="53625">MLNLVPLPESLPSRRGGGVDANIAERDPHLVSWSSSSDPGNPKNWSLARKWAATAAVSLFTFISPVASSMVAPALKEIASELKMESDMETQMPVSIFVLAYAVGPLCFGPISETFGRTYVLQSTNLLYIVWNLACGFAQTKGQLFGFRFMSGIAGSAPLAVGGGVLSDCWNADQRGQAVGIYTLAPLLGPVIGPITGAIISEYATWRWVFWSTSIAGVIIQVFGLLFLPETYGPTLLKRRAKSLREKEGDSLYHTEQDSVNLVSAMKTALVRPFKLLATQPIVQVIALYMAYLFGMFYLLLSTFPGVWEGVYGESTGIGGLNYLSLGVGYVLGAQVNTHTSDKIYRRLKSAWNNEGVPEFRMPAMFVGSMFIPIGLFWYGWSVQARVQWMMPNIGMVIFGFGAIMCLQCMQTYIIDSYTRFAASGLASVVVLRSLAGFAFPLFAPYMYQSLGYGWGNSVLGCLSIVIGIPAPFAFWFFGAKLRRISRYAAG</sequence>
<gene>
    <name evidence="7" type="ORF">ASPCAL00855</name>
</gene>
<comment type="subcellular location">
    <subcellularLocation>
        <location evidence="1">Membrane</location>
        <topology evidence="1">Multi-pass membrane protein</topology>
    </subcellularLocation>
</comment>
<proteinExistence type="predicted"/>
<keyword evidence="8" id="KW-1185">Reference proteome</keyword>
<evidence type="ECO:0000256" key="1">
    <source>
        <dbReference type="ARBA" id="ARBA00004141"/>
    </source>
</evidence>
<feature type="transmembrane region" description="Helical" evidence="5">
    <location>
        <begin position="145"/>
        <end position="167"/>
    </location>
</feature>
<feature type="domain" description="Major facilitator superfamily (MFS) profile" evidence="6">
    <location>
        <begin position="53"/>
        <end position="483"/>
    </location>
</feature>
<name>A0A0U5FPR3_ASPCI</name>
<keyword evidence="4 5" id="KW-0472">Membrane</keyword>
<reference evidence="8" key="1">
    <citation type="journal article" date="2016" name="Genome Announc.">
        <title>Draft genome sequences of fungus Aspergillus calidoustus.</title>
        <authorList>
            <person name="Horn F."/>
            <person name="Linde J."/>
            <person name="Mattern D.J."/>
            <person name="Walther G."/>
            <person name="Guthke R."/>
            <person name="Scherlach K."/>
            <person name="Martin K."/>
            <person name="Brakhage A.A."/>
            <person name="Petzke L."/>
            <person name="Valiante V."/>
        </authorList>
    </citation>
    <scope>NUCLEOTIDE SEQUENCE [LARGE SCALE GENOMIC DNA]</scope>
    <source>
        <strain evidence="8">SF006504</strain>
    </source>
</reference>
<dbReference type="EMBL" id="CDMC01000001">
    <property type="protein sequence ID" value="CEL01267.1"/>
    <property type="molecule type" value="Genomic_DNA"/>
</dbReference>
<feature type="transmembrane region" description="Helical" evidence="5">
    <location>
        <begin position="179"/>
        <end position="200"/>
    </location>
</feature>
<dbReference type="InterPro" id="IPR036259">
    <property type="entry name" value="MFS_trans_sf"/>
</dbReference>
<dbReference type="GO" id="GO:0016020">
    <property type="term" value="C:membrane"/>
    <property type="evidence" value="ECO:0007669"/>
    <property type="project" value="UniProtKB-SubCell"/>
</dbReference>
<dbReference type="PROSITE" id="PS50850">
    <property type="entry name" value="MFS"/>
    <property type="match status" value="1"/>
</dbReference>